<dbReference type="GO" id="GO:0008299">
    <property type="term" value="P:isoprenoid biosynthetic process"/>
    <property type="evidence" value="ECO:0007669"/>
    <property type="project" value="UniProtKB-ARBA"/>
</dbReference>
<dbReference type="SUPFAM" id="SSF48576">
    <property type="entry name" value="Terpenoid synthases"/>
    <property type="match status" value="1"/>
</dbReference>
<dbReference type="STRING" id="196109.A0A136IT11"/>
<keyword evidence="3 4" id="KW-0460">Magnesium</keyword>
<dbReference type="Pfam" id="PF19086">
    <property type="entry name" value="Terpene_syn_C_2"/>
    <property type="match status" value="1"/>
</dbReference>
<dbReference type="InParanoid" id="A0A136IT11"/>
<dbReference type="AlphaFoldDB" id="A0A136IT11"/>
<evidence type="ECO:0000313" key="7">
    <source>
        <dbReference type="Proteomes" id="UP000070501"/>
    </source>
</evidence>
<dbReference type="InterPro" id="IPR008949">
    <property type="entry name" value="Isoprenoid_synthase_dom_sf"/>
</dbReference>
<evidence type="ECO:0000256" key="3">
    <source>
        <dbReference type="ARBA" id="ARBA00022842"/>
    </source>
</evidence>
<dbReference type="EMBL" id="KQ964259">
    <property type="protein sequence ID" value="KXJ88154.1"/>
    <property type="molecule type" value="Genomic_DNA"/>
</dbReference>
<dbReference type="SFLD" id="SFLDG01020">
    <property type="entry name" value="Terpene_Cyclase_Like_2"/>
    <property type="match status" value="1"/>
</dbReference>
<accession>A0A136IT11</accession>
<keyword evidence="4" id="KW-0456">Lyase</keyword>
<name>A0A136IT11_9PEZI</name>
<dbReference type="PANTHER" id="PTHR35201:SF4">
    <property type="entry name" value="BETA-PINACENE SYNTHASE-RELATED"/>
    <property type="match status" value="1"/>
</dbReference>
<protein>
    <recommendedName>
        <fullName evidence="4">Terpene synthase</fullName>
        <ecNumber evidence="4">4.2.3.-</ecNumber>
    </recommendedName>
</protein>
<dbReference type="GO" id="GO:0010333">
    <property type="term" value="F:terpene synthase activity"/>
    <property type="evidence" value="ECO:0007669"/>
    <property type="project" value="InterPro"/>
</dbReference>
<comment type="cofactor">
    <cofactor evidence="1 4">
        <name>Mg(2+)</name>
        <dbReference type="ChEBI" id="CHEBI:18420"/>
    </cofactor>
</comment>
<keyword evidence="4" id="KW-0479">Metal-binding</keyword>
<dbReference type="OrthoDB" id="2861623at2759"/>
<gene>
    <name evidence="6" type="ORF">Micbo1qcDRAFT_151202</name>
</gene>
<dbReference type="EC" id="4.2.3.-" evidence="4"/>
<evidence type="ECO:0000256" key="5">
    <source>
        <dbReference type="SAM" id="MobiDB-lite"/>
    </source>
</evidence>
<evidence type="ECO:0000256" key="4">
    <source>
        <dbReference type="RuleBase" id="RU366034"/>
    </source>
</evidence>
<dbReference type="InterPro" id="IPR034686">
    <property type="entry name" value="Terpene_cyclase-like_2"/>
</dbReference>
<dbReference type="SFLD" id="SFLDS00005">
    <property type="entry name" value="Isoprenoid_Synthase_Type_I"/>
    <property type="match status" value="1"/>
</dbReference>
<reference evidence="7" key="1">
    <citation type="submission" date="2016-02" db="EMBL/GenBank/DDBJ databases">
        <title>Draft genome sequence of Microdochium bolleyi, a fungal endophyte of beachgrass.</title>
        <authorList>
            <consortium name="DOE Joint Genome Institute"/>
            <person name="David A.S."/>
            <person name="May G."/>
            <person name="Haridas S."/>
            <person name="Lim J."/>
            <person name="Wang M."/>
            <person name="Labutti K."/>
            <person name="Lipzen A."/>
            <person name="Barry K."/>
            <person name="Grigoriev I.V."/>
        </authorList>
    </citation>
    <scope>NUCLEOTIDE SEQUENCE [LARGE SCALE GENOMIC DNA]</scope>
    <source>
        <strain evidence="7">J235TASD1</strain>
    </source>
</reference>
<feature type="region of interest" description="Disordered" evidence="5">
    <location>
        <begin position="1"/>
        <end position="28"/>
    </location>
</feature>
<evidence type="ECO:0000256" key="2">
    <source>
        <dbReference type="ARBA" id="ARBA00006333"/>
    </source>
</evidence>
<evidence type="ECO:0000313" key="6">
    <source>
        <dbReference type="EMBL" id="KXJ88154.1"/>
    </source>
</evidence>
<dbReference type="GO" id="GO:0046872">
    <property type="term" value="F:metal ion binding"/>
    <property type="evidence" value="ECO:0007669"/>
    <property type="project" value="UniProtKB-KW"/>
</dbReference>
<sequence>MSQSQKMASSPAQLPTPDPSLPPSEAGDHCRLKLDDGCTFHSDDEAAIEDEWLRIPDSLFYSIMSVEPVVNPNYKQSKALSDPWVAETLRLSDKHAQKWAKLDIAYMSAICAPRANLEVLKLMNDWNGWVFAFDDPFDEGAYTHDPIKAAEEVIHTLAVLDDLHPPVDADENPVRHALQSCWQRFSKLAPPQLRYRWKKQLTTYAIGVLQQVRVQGKADRRDGSKPPTVEEYMDYRAGCVGAYPCLGLMELAEGIDLPHKVVDHPALSGIARVTVDLVTLQNDICSFKKDVDTGETANIIFLLKDQGLTTQEATDRVGQMLTDCYRRWYSHLVALPYWDDSIDRQVLKYIEGCRNLALGNLTWSLYTPRYMGDQGQRVRDTRMIKLR</sequence>
<dbReference type="Gene3D" id="1.10.600.10">
    <property type="entry name" value="Farnesyl Diphosphate Synthase"/>
    <property type="match status" value="1"/>
</dbReference>
<dbReference type="PANTHER" id="PTHR35201">
    <property type="entry name" value="TERPENE SYNTHASE"/>
    <property type="match status" value="1"/>
</dbReference>
<keyword evidence="7" id="KW-1185">Reference proteome</keyword>
<evidence type="ECO:0000256" key="1">
    <source>
        <dbReference type="ARBA" id="ARBA00001946"/>
    </source>
</evidence>
<proteinExistence type="inferred from homology"/>
<feature type="compositionally biased region" description="Polar residues" evidence="5">
    <location>
        <begin position="1"/>
        <end position="13"/>
    </location>
</feature>
<dbReference type="Proteomes" id="UP000070501">
    <property type="component" value="Unassembled WGS sequence"/>
</dbReference>
<comment type="similarity">
    <text evidence="2 4">Belongs to the terpene synthase family.</text>
</comment>
<organism evidence="6 7">
    <name type="scientific">Microdochium bolleyi</name>
    <dbReference type="NCBI Taxonomy" id="196109"/>
    <lineage>
        <taxon>Eukaryota</taxon>
        <taxon>Fungi</taxon>
        <taxon>Dikarya</taxon>
        <taxon>Ascomycota</taxon>
        <taxon>Pezizomycotina</taxon>
        <taxon>Sordariomycetes</taxon>
        <taxon>Xylariomycetidae</taxon>
        <taxon>Xylariales</taxon>
        <taxon>Microdochiaceae</taxon>
        <taxon>Microdochium</taxon>
    </lineage>
</organism>